<reference evidence="12 13" key="1">
    <citation type="submission" date="2020-08" db="EMBL/GenBank/DDBJ databases">
        <title>Genomic Encyclopedia of Type Strains, Phase IV (KMG-IV): sequencing the most valuable type-strain genomes for metagenomic binning, comparative biology and taxonomic classification.</title>
        <authorList>
            <person name="Goeker M."/>
        </authorList>
    </citation>
    <scope>NUCLEOTIDE SEQUENCE [LARGE SCALE GENOMIC DNA]</scope>
    <source>
        <strain evidence="12 13">DSM 101064</strain>
    </source>
</reference>
<comment type="subunit">
    <text evidence="8 10">Part of the 50S ribosomal subunit.</text>
</comment>
<evidence type="ECO:0000256" key="2">
    <source>
        <dbReference type="ARBA" id="ARBA00022555"/>
    </source>
</evidence>
<evidence type="ECO:0000313" key="13">
    <source>
        <dbReference type="Proteomes" id="UP000535415"/>
    </source>
</evidence>
<evidence type="ECO:0000256" key="4">
    <source>
        <dbReference type="ARBA" id="ARBA00022884"/>
    </source>
</evidence>
<dbReference type="GO" id="GO:0022625">
    <property type="term" value="C:cytosolic large ribosomal subunit"/>
    <property type="evidence" value="ECO:0007669"/>
    <property type="project" value="TreeGrafter"/>
</dbReference>
<evidence type="ECO:0000256" key="8">
    <source>
        <dbReference type="HAMAP-Rule" id="MF_01342"/>
    </source>
</evidence>
<feature type="region of interest" description="Disordered" evidence="11">
    <location>
        <begin position="1"/>
        <end position="24"/>
    </location>
</feature>
<feature type="compositionally biased region" description="Basic residues" evidence="11">
    <location>
        <begin position="1"/>
        <end position="16"/>
    </location>
</feature>
<keyword evidence="5 8" id="KW-0689">Ribosomal protein</keyword>
<evidence type="ECO:0000256" key="11">
    <source>
        <dbReference type="SAM" id="MobiDB-lite"/>
    </source>
</evidence>
<keyword evidence="2 8" id="KW-0820">tRNA-binding</keyword>
<evidence type="ECO:0000256" key="6">
    <source>
        <dbReference type="ARBA" id="ARBA00023274"/>
    </source>
</evidence>
<name>A0A7W9BHW3_9RHOB</name>
<dbReference type="Pfam" id="PF00252">
    <property type="entry name" value="Ribosomal_L16"/>
    <property type="match status" value="1"/>
</dbReference>
<evidence type="ECO:0000256" key="7">
    <source>
        <dbReference type="ARBA" id="ARBA00035198"/>
    </source>
</evidence>
<evidence type="ECO:0000256" key="5">
    <source>
        <dbReference type="ARBA" id="ARBA00022980"/>
    </source>
</evidence>
<comment type="similarity">
    <text evidence="1 8 9">Belongs to the universal ribosomal protein uL16 family.</text>
</comment>
<dbReference type="Gene3D" id="3.90.1170.10">
    <property type="entry name" value="Ribosomal protein L10e/L16"/>
    <property type="match status" value="1"/>
</dbReference>
<dbReference type="Proteomes" id="UP000535415">
    <property type="component" value="Unassembled WGS sequence"/>
</dbReference>
<dbReference type="GO" id="GO:0003735">
    <property type="term" value="F:structural constituent of ribosome"/>
    <property type="evidence" value="ECO:0007669"/>
    <property type="project" value="InterPro"/>
</dbReference>
<dbReference type="GO" id="GO:0006412">
    <property type="term" value="P:translation"/>
    <property type="evidence" value="ECO:0007669"/>
    <property type="project" value="UniProtKB-UniRule"/>
</dbReference>
<dbReference type="PRINTS" id="PR00060">
    <property type="entry name" value="RIBOSOMALL16"/>
</dbReference>
<dbReference type="SUPFAM" id="SSF54686">
    <property type="entry name" value="Ribosomal protein L16p/L10e"/>
    <property type="match status" value="1"/>
</dbReference>
<evidence type="ECO:0000256" key="1">
    <source>
        <dbReference type="ARBA" id="ARBA00008931"/>
    </source>
</evidence>
<evidence type="ECO:0000256" key="9">
    <source>
        <dbReference type="RuleBase" id="RU004413"/>
    </source>
</evidence>
<dbReference type="PROSITE" id="PS00586">
    <property type="entry name" value="RIBOSOMAL_L16_1"/>
    <property type="match status" value="1"/>
</dbReference>
<dbReference type="HAMAP" id="MF_01342">
    <property type="entry name" value="Ribosomal_uL16"/>
    <property type="match status" value="1"/>
</dbReference>
<evidence type="ECO:0000256" key="10">
    <source>
        <dbReference type="RuleBase" id="RU004414"/>
    </source>
</evidence>
<sequence length="137" mass="15650">MLQPKRTKHRKLHKGRIRGEAKGGSDMNFGSFGLKAIEPERITARQIEAARRAMTRHMKRQGRVWIRIFPDTPVTSKPVEVRMGKGKGSIDFWACKVKPGRVMFEIDGVSEAVAREALRLAAMKLPIKTRTIVREDW</sequence>
<dbReference type="GO" id="GO:0019843">
    <property type="term" value="F:rRNA binding"/>
    <property type="evidence" value="ECO:0007669"/>
    <property type="project" value="UniProtKB-UniRule"/>
</dbReference>
<keyword evidence="6 8" id="KW-0687">Ribonucleoprotein</keyword>
<comment type="caution">
    <text evidence="12">The sequence shown here is derived from an EMBL/GenBank/DDBJ whole genome shotgun (WGS) entry which is preliminary data.</text>
</comment>
<dbReference type="InterPro" id="IPR020798">
    <property type="entry name" value="Ribosomal_uL16_CS"/>
</dbReference>
<dbReference type="PANTHER" id="PTHR12220">
    <property type="entry name" value="50S/60S RIBOSOMAL PROTEIN L16"/>
    <property type="match status" value="1"/>
</dbReference>
<dbReference type="InterPro" id="IPR047873">
    <property type="entry name" value="Ribosomal_uL16"/>
</dbReference>
<dbReference type="PANTHER" id="PTHR12220:SF13">
    <property type="entry name" value="LARGE RIBOSOMAL SUBUNIT PROTEIN UL16M"/>
    <property type="match status" value="1"/>
</dbReference>
<dbReference type="InterPro" id="IPR000114">
    <property type="entry name" value="Ribosomal_uL16_bact-type"/>
</dbReference>
<dbReference type="NCBIfam" id="TIGR01164">
    <property type="entry name" value="rplP_bact"/>
    <property type="match status" value="1"/>
</dbReference>
<dbReference type="AlphaFoldDB" id="A0A7W9BHW3"/>
<dbReference type="EMBL" id="JACIJM010000001">
    <property type="protein sequence ID" value="MBB5720740.1"/>
    <property type="molecule type" value="Genomic_DNA"/>
</dbReference>
<organism evidence="12 13">
    <name type="scientific">Yoonia ponticola</name>
    <dbReference type="NCBI Taxonomy" id="1524255"/>
    <lineage>
        <taxon>Bacteria</taxon>
        <taxon>Pseudomonadati</taxon>
        <taxon>Pseudomonadota</taxon>
        <taxon>Alphaproteobacteria</taxon>
        <taxon>Rhodobacterales</taxon>
        <taxon>Paracoccaceae</taxon>
        <taxon>Yoonia</taxon>
    </lineage>
</organism>
<accession>A0A7W9BHW3</accession>
<keyword evidence="3 8" id="KW-0699">rRNA-binding</keyword>
<gene>
    <name evidence="8" type="primary">rplP</name>
    <name evidence="12" type="ORF">FHS72_000344</name>
</gene>
<proteinExistence type="inferred from homology"/>
<dbReference type="GO" id="GO:0000049">
    <property type="term" value="F:tRNA binding"/>
    <property type="evidence" value="ECO:0007669"/>
    <property type="project" value="UniProtKB-KW"/>
</dbReference>
<keyword evidence="4 8" id="KW-0694">RNA-binding</keyword>
<dbReference type="FunFam" id="3.90.1170.10:FF:000001">
    <property type="entry name" value="50S ribosomal protein L16"/>
    <property type="match status" value="1"/>
</dbReference>
<comment type="function">
    <text evidence="8 10">Binds 23S rRNA and is also seen to make contacts with the A and possibly P site tRNAs.</text>
</comment>
<dbReference type="PROSITE" id="PS00701">
    <property type="entry name" value="RIBOSOMAL_L16_2"/>
    <property type="match status" value="1"/>
</dbReference>
<dbReference type="RefSeq" id="WP_183524588.1">
    <property type="nucleotide sequence ID" value="NZ_JACIJM010000001.1"/>
</dbReference>
<dbReference type="InterPro" id="IPR016180">
    <property type="entry name" value="Ribosomal_uL16_dom"/>
</dbReference>
<dbReference type="CDD" id="cd01433">
    <property type="entry name" value="Ribosomal_L16_L10e"/>
    <property type="match status" value="1"/>
</dbReference>
<dbReference type="InterPro" id="IPR036920">
    <property type="entry name" value="Ribosomal_uL16_sf"/>
</dbReference>
<protein>
    <recommendedName>
        <fullName evidence="7 8">Large ribosomal subunit protein uL16</fullName>
    </recommendedName>
</protein>
<evidence type="ECO:0000256" key="3">
    <source>
        <dbReference type="ARBA" id="ARBA00022730"/>
    </source>
</evidence>
<keyword evidence="13" id="KW-1185">Reference proteome</keyword>
<evidence type="ECO:0000313" key="12">
    <source>
        <dbReference type="EMBL" id="MBB5720740.1"/>
    </source>
</evidence>